<dbReference type="Proteomes" id="UP000321204">
    <property type="component" value="Chromosome"/>
</dbReference>
<evidence type="ECO:0000313" key="4">
    <source>
        <dbReference type="Proteomes" id="UP000321204"/>
    </source>
</evidence>
<keyword evidence="1" id="KW-0812">Transmembrane</keyword>
<proteinExistence type="predicted"/>
<gene>
    <name evidence="3" type="ORF">FSB75_05065</name>
</gene>
<keyword evidence="1" id="KW-1133">Transmembrane helix</keyword>
<name>A0A5B8UF59_9BACT</name>
<dbReference type="OrthoDB" id="8965954at2"/>
<keyword evidence="4" id="KW-1185">Reference proteome</keyword>
<feature type="transmembrane region" description="Helical" evidence="1">
    <location>
        <begin position="81"/>
        <end position="99"/>
    </location>
</feature>
<sequence>MVPNHRNFFFFFSVVNLLRREVVNLERRDPVNLFRRTVVNFTGAYKQAHKRVEFRTHLLVYLIINGMLWLVWYLTGGRYPWPLWPMAGWGIGLIFHYLFEYSTTRLLSEEEEYEKLKRKMEESRAANR</sequence>
<evidence type="ECO:0000259" key="2">
    <source>
        <dbReference type="Pfam" id="PF13239"/>
    </source>
</evidence>
<organism evidence="3 4">
    <name type="scientific">Flavisolibacter ginsenosidimutans</name>
    <dbReference type="NCBI Taxonomy" id="661481"/>
    <lineage>
        <taxon>Bacteria</taxon>
        <taxon>Pseudomonadati</taxon>
        <taxon>Bacteroidota</taxon>
        <taxon>Chitinophagia</taxon>
        <taxon>Chitinophagales</taxon>
        <taxon>Chitinophagaceae</taxon>
        <taxon>Flavisolibacter</taxon>
    </lineage>
</organism>
<dbReference type="RefSeq" id="WP_146783723.1">
    <property type="nucleotide sequence ID" value="NZ_CP042433.1"/>
</dbReference>
<protein>
    <submittedName>
        <fullName evidence="3">2TM domain-containing protein</fullName>
    </submittedName>
</protein>
<feature type="domain" description="2TM" evidence="2">
    <location>
        <begin position="44"/>
        <end position="120"/>
    </location>
</feature>
<accession>A0A5B8UF59</accession>
<feature type="transmembrane region" description="Helical" evidence="1">
    <location>
        <begin position="58"/>
        <end position="75"/>
    </location>
</feature>
<dbReference type="AlphaFoldDB" id="A0A5B8UF59"/>
<keyword evidence="1" id="KW-0472">Membrane</keyword>
<dbReference type="Pfam" id="PF13239">
    <property type="entry name" value="2TM"/>
    <property type="match status" value="1"/>
</dbReference>
<reference evidence="3 4" key="1">
    <citation type="journal article" date="2015" name="Int. J. Syst. Evol. Microbiol.">
        <title>Flavisolibacter ginsenosidimutans sp. nov., with ginsenoside-converting activity isolated from soil used for cultivating ginseng.</title>
        <authorList>
            <person name="Zhao Y."/>
            <person name="Liu Q."/>
            <person name="Kang M.S."/>
            <person name="Jin F."/>
            <person name="Yu H."/>
            <person name="Im W.T."/>
        </authorList>
    </citation>
    <scope>NUCLEOTIDE SEQUENCE [LARGE SCALE GENOMIC DNA]</scope>
    <source>
        <strain evidence="3 4">Gsoil 636</strain>
    </source>
</reference>
<dbReference type="InterPro" id="IPR025698">
    <property type="entry name" value="2TM_dom"/>
</dbReference>
<dbReference type="KEGG" id="fgg:FSB75_05065"/>
<evidence type="ECO:0000313" key="3">
    <source>
        <dbReference type="EMBL" id="QEC55301.1"/>
    </source>
</evidence>
<dbReference type="EMBL" id="CP042433">
    <property type="protein sequence ID" value="QEC55301.1"/>
    <property type="molecule type" value="Genomic_DNA"/>
</dbReference>
<evidence type="ECO:0000256" key="1">
    <source>
        <dbReference type="SAM" id="Phobius"/>
    </source>
</evidence>